<dbReference type="EMBL" id="AP021857">
    <property type="protein sequence ID" value="BBO20780.1"/>
    <property type="molecule type" value="Genomic_DNA"/>
</dbReference>
<dbReference type="InterPro" id="IPR016181">
    <property type="entry name" value="Acyl_CoA_acyltransferase"/>
</dbReference>
<dbReference type="InterPro" id="IPR000182">
    <property type="entry name" value="GNAT_dom"/>
</dbReference>
<dbReference type="GO" id="GO:0016747">
    <property type="term" value="F:acyltransferase activity, transferring groups other than amino-acyl groups"/>
    <property type="evidence" value="ECO:0007669"/>
    <property type="project" value="InterPro"/>
</dbReference>
<dbReference type="KEGG" id="ddz:DSYM_14790"/>
<dbReference type="Pfam" id="PF13673">
    <property type="entry name" value="Acetyltransf_10"/>
    <property type="match status" value="1"/>
</dbReference>
<dbReference type="Proteomes" id="UP000662914">
    <property type="component" value="Chromosome"/>
</dbReference>
<name>A0A809QZD7_9PROT</name>
<gene>
    <name evidence="2" type="ORF">DSYM_14790</name>
</gene>
<evidence type="ECO:0000259" key="1">
    <source>
        <dbReference type="PROSITE" id="PS51186"/>
    </source>
</evidence>
<evidence type="ECO:0000313" key="3">
    <source>
        <dbReference type="Proteomes" id="UP000662914"/>
    </source>
</evidence>
<proteinExistence type="predicted"/>
<accession>A0A809QZD7</accession>
<evidence type="ECO:0000313" key="2">
    <source>
        <dbReference type="EMBL" id="BBO20780.1"/>
    </source>
</evidence>
<keyword evidence="2" id="KW-0808">Transferase</keyword>
<dbReference type="AlphaFoldDB" id="A0A809QZD7"/>
<dbReference type="Gene3D" id="3.40.630.30">
    <property type="match status" value="1"/>
</dbReference>
<dbReference type="PROSITE" id="PS51186">
    <property type="entry name" value="GNAT"/>
    <property type="match status" value="1"/>
</dbReference>
<feature type="domain" description="N-acetyltransferase" evidence="1">
    <location>
        <begin position="1"/>
        <end position="145"/>
    </location>
</feature>
<protein>
    <submittedName>
        <fullName evidence="2">GNAT family N-acetyltransferase</fullName>
    </submittedName>
</protein>
<reference evidence="2" key="1">
    <citation type="journal article" name="DNA Res.">
        <title>The physiological potential of anammox bacteria as revealed by their core genome structure.</title>
        <authorList>
            <person name="Okubo T."/>
            <person name="Toyoda A."/>
            <person name="Fukuhara K."/>
            <person name="Uchiyama I."/>
            <person name="Harigaya Y."/>
            <person name="Kuroiwa M."/>
            <person name="Suzuki T."/>
            <person name="Murakami Y."/>
            <person name="Suwa Y."/>
            <person name="Takami H."/>
        </authorList>
    </citation>
    <scope>NUCLEOTIDE SEQUENCE</scope>
    <source>
        <strain evidence="2">317325-3</strain>
    </source>
</reference>
<sequence>MTIAPCGEADIPALCAVIDDAARAYRGHVPDDCLHEPYMSEAELRGEIAAGVRFFGWFEGGALLGVMGIQDVQDVTLIRHAYVATRARRGGIGGRLLSHLLTLTARPVLVGTWRAAAWAIDFYRRHGFELVGEAEKTALLRKYWTISERQNETSVVLRQSRSSTPGRME</sequence>
<organism evidence="2 3">
    <name type="scientific">Candidatus Desulfobacillus denitrificans</name>
    <dbReference type="NCBI Taxonomy" id="2608985"/>
    <lineage>
        <taxon>Bacteria</taxon>
        <taxon>Pseudomonadati</taxon>
        <taxon>Pseudomonadota</taxon>
        <taxon>Betaproteobacteria</taxon>
        <taxon>Candidatus Desulfobacillus</taxon>
    </lineage>
</organism>
<dbReference type="SUPFAM" id="SSF55729">
    <property type="entry name" value="Acyl-CoA N-acyltransferases (Nat)"/>
    <property type="match status" value="1"/>
</dbReference>